<evidence type="ECO:0000313" key="3">
    <source>
        <dbReference type="Proteomes" id="UP000283387"/>
    </source>
</evidence>
<gene>
    <name evidence="2" type="ORF">BC643_1656</name>
</gene>
<dbReference type="Proteomes" id="UP000283387">
    <property type="component" value="Unassembled WGS sequence"/>
</dbReference>
<protein>
    <submittedName>
        <fullName evidence="2">Uncharacterized protein</fullName>
    </submittedName>
</protein>
<organism evidence="2 3">
    <name type="scientific">Mangrovibacterium diazotrophicum</name>
    <dbReference type="NCBI Taxonomy" id="1261403"/>
    <lineage>
        <taxon>Bacteria</taxon>
        <taxon>Pseudomonadati</taxon>
        <taxon>Bacteroidota</taxon>
        <taxon>Bacteroidia</taxon>
        <taxon>Marinilabiliales</taxon>
        <taxon>Prolixibacteraceae</taxon>
        <taxon>Mangrovibacterium</taxon>
    </lineage>
</organism>
<sequence>MKQLLKILLLLISFLACHTTDAQSETTGNLGKTQAYVDDAWFWGQETATTLEFNNSATNLEDIRRNCFEALSAMDSIDMKLQLATYSLDDAYYEAKDQGQGDAAASIRKIKPDLTAAAESLVESRKNLDAVLDETDLTAISQKLFDAVERLQDCRQSVKNAQKNLKNIRKQKN</sequence>
<dbReference type="RefSeq" id="WP_120272617.1">
    <property type="nucleotide sequence ID" value="NZ_RAPN01000001.1"/>
</dbReference>
<name>A0A419W752_9BACT</name>
<dbReference type="PROSITE" id="PS51257">
    <property type="entry name" value="PROKAR_LIPOPROTEIN"/>
    <property type="match status" value="1"/>
</dbReference>
<feature type="chain" id="PRO_5019213830" evidence="1">
    <location>
        <begin position="23"/>
        <end position="173"/>
    </location>
</feature>
<reference evidence="2 3" key="1">
    <citation type="submission" date="2018-09" db="EMBL/GenBank/DDBJ databases">
        <title>Genomic Encyclopedia of Archaeal and Bacterial Type Strains, Phase II (KMG-II): from individual species to whole genera.</title>
        <authorList>
            <person name="Goeker M."/>
        </authorList>
    </citation>
    <scope>NUCLEOTIDE SEQUENCE [LARGE SCALE GENOMIC DNA]</scope>
    <source>
        <strain evidence="2 3">DSM 27148</strain>
    </source>
</reference>
<evidence type="ECO:0000256" key="1">
    <source>
        <dbReference type="SAM" id="SignalP"/>
    </source>
</evidence>
<keyword evidence="1" id="KW-0732">Signal</keyword>
<proteinExistence type="predicted"/>
<evidence type="ECO:0000313" key="2">
    <source>
        <dbReference type="EMBL" id="RKD91303.1"/>
    </source>
</evidence>
<comment type="caution">
    <text evidence="2">The sequence shown here is derived from an EMBL/GenBank/DDBJ whole genome shotgun (WGS) entry which is preliminary data.</text>
</comment>
<dbReference type="OrthoDB" id="9943650at2"/>
<keyword evidence="3" id="KW-1185">Reference proteome</keyword>
<dbReference type="EMBL" id="RAPN01000001">
    <property type="protein sequence ID" value="RKD91303.1"/>
    <property type="molecule type" value="Genomic_DNA"/>
</dbReference>
<dbReference type="AlphaFoldDB" id="A0A419W752"/>
<accession>A0A419W752</accession>
<feature type="signal peptide" evidence="1">
    <location>
        <begin position="1"/>
        <end position="22"/>
    </location>
</feature>